<reference evidence="2" key="1">
    <citation type="submission" date="2022-11" db="EMBL/GenBank/DDBJ databases">
        <authorList>
            <person name="Petersen C."/>
        </authorList>
    </citation>
    <scope>NUCLEOTIDE SEQUENCE</scope>
    <source>
        <strain evidence="2">IBT 30761</strain>
    </source>
</reference>
<gene>
    <name evidence="2" type="ORF">N7532_002767</name>
</gene>
<dbReference type="OrthoDB" id="4485682at2759"/>
<feature type="region of interest" description="Disordered" evidence="1">
    <location>
        <begin position="145"/>
        <end position="188"/>
    </location>
</feature>
<feature type="compositionally biased region" description="Basic and acidic residues" evidence="1">
    <location>
        <begin position="149"/>
        <end position="176"/>
    </location>
</feature>
<dbReference type="GeneID" id="81354240"/>
<evidence type="ECO:0000313" key="3">
    <source>
        <dbReference type="Proteomes" id="UP001149074"/>
    </source>
</evidence>
<dbReference type="EMBL" id="JAPQKI010000003">
    <property type="protein sequence ID" value="KAJ5110122.1"/>
    <property type="molecule type" value="Genomic_DNA"/>
</dbReference>
<comment type="caution">
    <text evidence="2">The sequence shown here is derived from an EMBL/GenBank/DDBJ whole genome shotgun (WGS) entry which is preliminary data.</text>
</comment>
<sequence length="276" mass="31743">MVTSLSNHPEILRLQQMRDSLALEARALYGSMKKASGTKIGELKAKAEAALRATKKKLKEAAFNGARSEFFATIDTLEINKQLDPSLMDMNHDMYEPDKIVHHLKERREVAELMQLPHQDLPEREDMMRRVTLINALIELGRVQSVPSENDKREKKMQNAGSDEHTPLEERFRPEPDPSPTSEPRDAPISLTNRHCLFCVFEPNYQCYFATPRKAREHFERRLRGLKQDEPVPCPDSFCKLALRGPQALKSHAQRVHKVRYFSEAQCSKLGRPFVL</sequence>
<dbReference type="InterPro" id="IPR021842">
    <property type="entry name" value="DUF3435"/>
</dbReference>
<protein>
    <submittedName>
        <fullName evidence="2">Uncharacterized protein</fullName>
    </submittedName>
</protein>
<evidence type="ECO:0000256" key="1">
    <source>
        <dbReference type="SAM" id="MobiDB-lite"/>
    </source>
</evidence>
<dbReference type="AlphaFoldDB" id="A0A9W9G2K6"/>
<dbReference type="Proteomes" id="UP001149074">
    <property type="component" value="Unassembled WGS sequence"/>
</dbReference>
<dbReference type="Pfam" id="PF11917">
    <property type="entry name" value="DUF3435"/>
    <property type="match status" value="1"/>
</dbReference>
<organism evidence="2 3">
    <name type="scientific">Penicillium argentinense</name>
    <dbReference type="NCBI Taxonomy" id="1131581"/>
    <lineage>
        <taxon>Eukaryota</taxon>
        <taxon>Fungi</taxon>
        <taxon>Dikarya</taxon>
        <taxon>Ascomycota</taxon>
        <taxon>Pezizomycotina</taxon>
        <taxon>Eurotiomycetes</taxon>
        <taxon>Eurotiomycetidae</taxon>
        <taxon>Eurotiales</taxon>
        <taxon>Aspergillaceae</taxon>
        <taxon>Penicillium</taxon>
    </lineage>
</organism>
<dbReference type="RefSeq" id="XP_056478233.1">
    <property type="nucleotide sequence ID" value="XM_056615261.1"/>
</dbReference>
<evidence type="ECO:0000313" key="2">
    <source>
        <dbReference type="EMBL" id="KAJ5110122.1"/>
    </source>
</evidence>
<accession>A0A9W9G2K6</accession>
<keyword evidence="3" id="KW-1185">Reference proteome</keyword>
<name>A0A9W9G2K6_9EURO</name>
<proteinExistence type="predicted"/>
<reference evidence="2" key="2">
    <citation type="journal article" date="2023" name="IMA Fungus">
        <title>Comparative genomic study of the Penicillium genus elucidates a diverse pangenome and 15 lateral gene transfer events.</title>
        <authorList>
            <person name="Petersen C."/>
            <person name="Sorensen T."/>
            <person name="Nielsen M.R."/>
            <person name="Sondergaard T.E."/>
            <person name="Sorensen J.L."/>
            <person name="Fitzpatrick D.A."/>
            <person name="Frisvad J.C."/>
            <person name="Nielsen K.L."/>
        </authorList>
    </citation>
    <scope>NUCLEOTIDE SEQUENCE</scope>
    <source>
        <strain evidence="2">IBT 30761</strain>
    </source>
</reference>